<evidence type="ECO:0000256" key="1">
    <source>
        <dbReference type="ARBA" id="ARBA00004479"/>
    </source>
</evidence>
<feature type="chain" id="PRO_5043495430" evidence="8">
    <location>
        <begin position="26"/>
        <end position="1848"/>
    </location>
</feature>
<keyword evidence="15" id="KW-1185">Reference proteome</keyword>
<dbReference type="InterPro" id="IPR055437">
    <property type="entry name" value="TMEM131L_Ig_5"/>
</dbReference>
<feature type="domain" description="TMEM131L fifth Ig-like" evidence="13">
    <location>
        <begin position="994"/>
        <end position="1059"/>
    </location>
</feature>
<evidence type="ECO:0000313" key="15">
    <source>
        <dbReference type="Proteomes" id="UP001054837"/>
    </source>
</evidence>
<dbReference type="InterPro" id="IPR055435">
    <property type="entry name" value="Ig_TMEM131L_3"/>
</dbReference>
<feature type="signal peptide" evidence="8">
    <location>
        <begin position="1"/>
        <end position="25"/>
    </location>
</feature>
<feature type="domain" description="TMEM131L third Ig-like" evidence="11">
    <location>
        <begin position="407"/>
        <end position="501"/>
    </location>
</feature>
<sequence length="1848" mass="207222">MKTQGVLRILLLYKVFETVYKVVQAGDGRTHAFIHMDSDLQYLMDGLSMEMQKFYREDDNSAISFTDLNEENLNAYASPIAFYPPMLNFPPHPVGMPHMEHVIIQNLSPDTSIHLLSISGNTLHTHCSFFQDKVILPGRNTSFDVVLLAREEGSIEDTLFIHTSLGSFKFQVSAFGTPNPYRLRPFVGIRMPLNSSYTPIIYMHNPHATTIQVTELYSSGGDLHLELPDGESEAPKSLWEIPPYETKPVIKANFIARVEKNHTAFIRIRLNCTGQDYILLPVEVDVSSAPGIYSPTEILDFGMLRSHDPPKTLSLLLLNSGQKHVQIANVIATPVNEAVDVKFIPTKIPPDTVFSTQVATITFTPSKALHLKQCCGKIVVKSKNNQYKIQIPYQVKLIKGFLDFNKNCTRFYVGPHNNSNIKELNVTNNFGVVFIVYNISLPNEAREHFSVNMTETVILRPGKSSTIAFLTFKPTIPDLQLTSFIRLHTNISHFDIPLLCFTGRLKVFLPHAINESFIDFGTLGMGDKRTVVFAVINENPVDVNLKFWGSNSSKAYLELVGVDKGNASTLAWRQNFSAMARSLILKPQHYAIFRIGITAPNYEGIFQGQAFVETQYEKINVPFSLRTAKGALKVDELFFENSFPGKISTQSLYVHSSFSHSMTITGISAVPEDSRLTFDPLKQGTPVLHPNSKNLVGKIHFDHRKYCKQKCYSGLPTTSSMGQQWLLGMALPSDVSETDGELFRTLSKRWHSIIDLEEKITNITLRIDTTEVRGYLLKAHVSLQWPRMLSKCRLRFPVTLIGNNSVKDFTLENPSSLPVLVQLVPLSLYPNPTNIINALKDKYGEDFGVPNIVKDSEVFSLEDLEDNNPNSDNHMPAYRKSLEEYFGVQSHKKSIAMLLTPGMRVKIHIGFKPTDDSLKSSLILIRNNLTVMDALLVYGQGGYGQIKFGNIPPGSDSMLMFELTERHLKDCGSTKFSKYAVPNFTVRRSFNARNTGALPIYVKGFDINGKFCQGYGFRILNCQEFELKPNASKRIDIAYTPDFSLTYVERTLNIHTSQGPKGQILQYKVVATIPRHMLSFCSGTLPRPSIELTIYYICIFASLAMLLAAILGGYLESKQILQNSFYPLITVGVHSEMIEKENLFDLNALCAAHVDNSYLKHGYENEFGRKKDCAENINVSENGLVINSVTNSDIAISKRKESHNSREFDPVNDFSRHSKKKSPKRPIHENCFIEPSLAEIKKSGSRNSWTRFLKPSFSFSSCSNLNNKPSVATQTASDSTECDTQKSLKKLNAMTDQNMNCFLNIENDTRCEIKNNNESKYNESNNCIKRINDTLLEEETSSTTTETSTTESDISEKDNRLPDVCITSKSQKNRCSKTKSRDIGVECNSQSLSKSLNKKIESKSFELNTNTKRKSHKKTKVASTKNFGGNILQPNTLELPYKPKATGGDEKDENVEIGSDDDLTSVDSETIKIDEDTPDGTNDQNQNFLPQGIHSCLCAKTSEHQSSQPLESTIPKFSYSAVVSRDAYANNGKSDGFVCGVNNNNSLESVKPNNSSKSKRSQNCHSLPKISSKQLSSKQLSSFSTNAWNSENIDQLVPSGSDKKLKGSKLMNWMLQSHPDCESNALANENKIVTDSFSTSENDSFSTNKVFTWNSNLLMPVEQTELQNENKLQIEAYKKQLNVLSNWPGFNFTPVTESFWDSNYNPSVGSWTDKAEECEVLNSSPNNIWNDALTPIWETSLDTWSTPNCDKSNSITESVLNENILINSEKINEENKECAVGKFNPFHTPSAQWISELKETKEVFNGSSESNTWSFSLFSDPSQILHTEELQDSGENDGKDIIATENSI</sequence>
<dbReference type="Proteomes" id="UP001054837">
    <property type="component" value="Unassembled WGS sequence"/>
</dbReference>
<organism evidence="14 15">
    <name type="scientific">Caerostris darwini</name>
    <dbReference type="NCBI Taxonomy" id="1538125"/>
    <lineage>
        <taxon>Eukaryota</taxon>
        <taxon>Metazoa</taxon>
        <taxon>Ecdysozoa</taxon>
        <taxon>Arthropoda</taxon>
        <taxon>Chelicerata</taxon>
        <taxon>Arachnida</taxon>
        <taxon>Araneae</taxon>
        <taxon>Araneomorphae</taxon>
        <taxon>Entelegynae</taxon>
        <taxon>Araneoidea</taxon>
        <taxon>Araneidae</taxon>
        <taxon>Caerostris</taxon>
    </lineage>
</organism>
<dbReference type="InterPro" id="IPR039877">
    <property type="entry name" value="TMEM131-like"/>
</dbReference>
<protein>
    <submittedName>
        <fullName evidence="14">Transmembrane protein 131</fullName>
    </submittedName>
</protein>
<keyword evidence="4 8" id="KW-0732">Signal</keyword>
<feature type="region of interest" description="Disordered" evidence="7">
    <location>
        <begin position="1548"/>
        <end position="1577"/>
    </location>
</feature>
<evidence type="ECO:0000259" key="10">
    <source>
        <dbReference type="Pfam" id="PF24495"/>
    </source>
</evidence>
<dbReference type="Pfam" id="PF24498">
    <property type="entry name" value="Ig_TMEM131L_3"/>
    <property type="match status" value="1"/>
</dbReference>
<feature type="region of interest" description="Disordered" evidence="7">
    <location>
        <begin position="1426"/>
        <end position="1462"/>
    </location>
</feature>
<feature type="compositionally biased region" description="Low complexity" evidence="7">
    <location>
        <begin position="1566"/>
        <end position="1577"/>
    </location>
</feature>
<keyword evidence="5" id="KW-1133">Transmembrane helix</keyword>
<dbReference type="Pfam" id="PF24501">
    <property type="entry name" value="Ig_TMEM131L_5"/>
    <property type="match status" value="1"/>
</dbReference>
<feature type="compositionally biased region" description="Polar residues" evidence="7">
    <location>
        <begin position="1426"/>
        <end position="1436"/>
    </location>
</feature>
<dbReference type="InterPro" id="IPR055436">
    <property type="entry name" value="Ig_TMEM131L_4"/>
</dbReference>
<dbReference type="PANTHER" id="PTHR22050:SF0">
    <property type="entry name" value="TRANSMEMBRANE PROTEIN 131 HOMOLOG"/>
    <property type="match status" value="1"/>
</dbReference>
<comment type="subcellular location">
    <subcellularLocation>
        <location evidence="1">Membrane</location>
        <topology evidence="1">Single-pass type I membrane protein</topology>
    </subcellularLocation>
</comment>
<dbReference type="PANTHER" id="PTHR22050">
    <property type="entry name" value="RW1 PROTEIN HOMOLOG"/>
    <property type="match status" value="1"/>
</dbReference>
<accession>A0AAV4SW55</accession>
<dbReference type="InterPro" id="IPR022113">
    <property type="entry name" value="TMEM131L_N"/>
</dbReference>
<feature type="compositionally biased region" description="Low complexity" evidence="7">
    <location>
        <begin position="1341"/>
        <end position="1352"/>
    </location>
</feature>
<keyword evidence="6" id="KW-0472">Membrane</keyword>
<evidence type="ECO:0000259" key="13">
    <source>
        <dbReference type="Pfam" id="PF24501"/>
    </source>
</evidence>
<keyword evidence="3 14" id="KW-0812">Transmembrane</keyword>
<comment type="similarity">
    <text evidence="2">Belongs to the TMEM131 family.</text>
</comment>
<gene>
    <name evidence="14" type="primary">TMEM131</name>
    <name evidence="14" type="ORF">CDAR_109871</name>
</gene>
<dbReference type="Pfam" id="PF12371">
    <property type="entry name" value="TMEM131_like_N"/>
    <property type="match status" value="1"/>
</dbReference>
<dbReference type="Pfam" id="PF24499">
    <property type="entry name" value="Ig_TMEM131L_4"/>
    <property type="match status" value="1"/>
</dbReference>
<reference evidence="14 15" key="1">
    <citation type="submission" date="2021-06" db="EMBL/GenBank/DDBJ databases">
        <title>Caerostris darwini draft genome.</title>
        <authorList>
            <person name="Kono N."/>
            <person name="Arakawa K."/>
        </authorList>
    </citation>
    <scope>NUCLEOTIDE SEQUENCE [LARGE SCALE GENOMIC DNA]</scope>
</reference>
<dbReference type="EMBL" id="BPLQ01008433">
    <property type="protein sequence ID" value="GIY37239.1"/>
    <property type="molecule type" value="Genomic_DNA"/>
</dbReference>
<feature type="compositionally biased region" description="Acidic residues" evidence="7">
    <location>
        <begin position="1450"/>
        <end position="1462"/>
    </location>
</feature>
<proteinExistence type="inferred from homology"/>
<name>A0AAV4SW55_9ARAC</name>
<comment type="caution">
    <text evidence="14">The sequence shown here is derived from an EMBL/GenBank/DDBJ whole genome shotgun (WGS) entry which is preliminary data.</text>
</comment>
<evidence type="ECO:0000256" key="3">
    <source>
        <dbReference type="ARBA" id="ARBA00022692"/>
    </source>
</evidence>
<evidence type="ECO:0000256" key="7">
    <source>
        <dbReference type="SAM" id="MobiDB-lite"/>
    </source>
</evidence>
<feature type="region of interest" description="Disordered" evidence="7">
    <location>
        <begin position="1198"/>
        <end position="1225"/>
    </location>
</feature>
<feature type="domain" description="TMEM131L fourth Ig-like" evidence="12">
    <location>
        <begin position="794"/>
        <end position="941"/>
    </location>
</feature>
<feature type="compositionally biased region" description="Basic and acidic residues" evidence="7">
    <location>
        <begin position="1198"/>
        <end position="1209"/>
    </location>
</feature>
<evidence type="ECO:0000256" key="8">
    <source>
        <dbReference type="SAM" id="SignalP"/>
    </source>
</evidence>
<evidence type="ECO:0000259" key="11">
    <source>
        <dbReference type="Pfam" id="PF24498"/>
    </source>
</evidence>
<dbReference type="GO" id="GO:0016020">
    <property type="term" value="C:membrane"/>
    <property type="evidence" value="ECO:0007669"/>
    <property type="project" value="UniProtKB-SubCell"/>
</dbReference>
<evidence type="ECO:0000259" key="9">
    <source>
        <dbReference type="Pfam" id="PF12371"/>
    </source>
</evidence>
<evidence type="ECO:0000259" key="12">
    <source>
        <dbReference type="Pfam" id="PF24499"/>
    </source>
</evidence>
<dbReference type="InterPro" id="IPR056311">
    <property type="entry name" value="TMEM131_Ig_2"/>
</dbReference>
<dbReference type="Pfam" id="PF24495">
    <property type="entry name" value="Ig_TMEM131_2"/>
    <property type="match status" value="1"/>
</dbReference>
<evidence type="ECO:0000256" key="5">
    <source>
        <dbReference type="ARBA" id="ARBA00022989"/>
    </source>
</evidence>
<feature type="region of interest" description="Disordered" evidence="7">
    <location>
        <begin position="1338"/>
        <end position="1357"/>
    </location>
</feature>
<evidence type="ECO:0000256" key="6">
    <source>
        <dbReference type="ARBA" id="ARBA00023136"/>
    </source>
</evidence>
<evidence type="ECO:0000256" key="2">
    <source>
        <dbReference type="ARBA" id="ARBA00006682"/>
    </source>
</evidence>
<feature type="domain" description="TMEM131 second Ig-like" evidence="10">
    <location>
        <begin position="180"/>
        <end position="269"/>
    </location>
</feature>
<feature type="domain" description="Transmembrane protein 131-like N-terminal" evidence="9">
    <location>
        <begin position="82"/>
        <end position="163"/>
    </location>
</feature>
<evidence type="ECO:0000256" key="4">
    <source>
        <dbReference type="ARBA" id="ARBA00022729"/>
    </source>
</evidence>
<evidence type="ECO:0000313" key="14">
    <source>
        <dbReference type="EMBL" id="GIY37239.1"/>
    </source>
</evidence>